<comment type="caution">
    <text evidence="2">The sequence shown here is derived from an EMBL/GenBank/DDBJ whole genome shotgun (WGS) entry which is preliminary data.</text>
</comment>
<keyword evidence="3" id="KW-1185">Reference proteome</keyword>
<accession>A0A366ECE2</accession>
<keyword evidence="1" id="KW-0472">Membrane</keyword>
<evidence type="ECO:0008006" key="4">
    <source>
        <dbReference type="Google" id="ProtNLM"/>
    </source>
</evidence>
<dbReference type="AlphaFoldDB" id="A0A366ECE2"/>
<evidence type="ECO:0000256" key="1">
    <source>
        <dbReference type="SAM" id="Phobius"/>
    </source>
</evidence>
<keyword evidence="1" id="KW-1133">Transmembrane helix</keyword>
<feature type="transmembrane region" description="Helical" evidence="1">
    <location>
        <begin position="20"/>
        <end position="43"/>
    </location>
</feature>
<keyword evidence="1" id="KW-0812">Transmembrane</keyword>
<proteinExistence type="predicted"/>
<feature type="transmembrane region" description="Helical" evidence="1">
    <location>
        <begin position="55"/>
        <end position="78"/>
    </location>
</feature>
<evidence type="ECO:0000313" key="3">
    <source>
        <dbReference type="Proteomes" id="UP000252893"/>
    </source>
</evidence>
<organism evidence="2 3">
    <name type="scientific">Pseudochrobactrum asaccharolyticum</name>
    <dbReference type="NCBI Taxonomy" id="354351"/>
    <lineage>
        <taxon>Bacteria</taxon>
        <taxon>Pseudomonadati</taxon>
        <taxon>Pseudomonadota</taxon>
        <taxon>Alphaproteobacteria</taxon>
        <taxon>Hyphomicrobiales</taxon>
        <taxon>Brucellaceae</taxon>
        <taxon>Pseudochrobactrum</taxon>
    </lineage>
</organism>
<dbReference type="Proteomes" id="UP000252893">
    <property type="component" value="Unassembled WGS sequence"/>
</dbReference>
<sequence>MPLIKDGYPFRKAALTVLKYSTLIGLGLGFGVSALSFLAGNVISINGYALSGWYGVWTVTLALGAAGFCFGLIWALVFKALGEAARR</sequence>
<dbReference type="EMBL" id="QNRH01000001">
    <property type="protein sequence ID" value="RBO99098.1"/>
    <property type="molecule type" value="Genomic_DNA"/>
</dbReference>
<evidence type="ECO:0000313" key="2">
    <source>
        <dbReference type="EMBL" id="RBO99098.1"/>
    </source>
</evidence>
<reference evidence="2 3" key="1">
    <citation type="submission" date="2018-06" db="EMBL/GenBank/DDBJ databases">
        <title>Genomic Encyclopedia of Type Strains, Phase IV (KMG-IV): sequencing the most valuable type-strain genomes for metagenomic binning, comparative biology and taxonomic classification.</title>
        <authorList>
            <person name="Goeker M."/>
        </authorList>
    </citation>
    <scope>NUCLEOTIDE SEQUENCE [LARGE SCALE GENOMIC DNA]</scope>
    <source>
        <strain evidence="2 3">DSM 25619</strain>
    </source>
</reference>
<name>A0A366ECE2_9HYPH</name>
<protein>
    <recommendedName>
        <fullName evidence="4">Major facilitator superfamily (MFS) profile domain-containing protein</fullName>
    </recommendedName>
</protein>
<gene>
    <name evidence="2" type="ORF">DFR47_101707</name>
</gene>